<organism evidence="2 3">
    <name type="scientific">Trapa natans</name>
    <name type="common">Water chestnut</name>
    <dbReference type="NCBI Taxonomy" id="22666"/>
    <lineage>
        <taxon>Eukaryota</taxon>
        <taxon>Viridiplantae</taxon>
        <taxon>Streptophyta</taxon>
        <taxon>Embryophyta</taxon>
        <taxon>Tracheophyta</taxon>
        <taxon>Spermatophyta</taxon>
        <taxon>Magnoliopsida</taxon>
        <taxon>eudicotyledons</taxon>
        <taxon>Gunneridae</taxon>
        <taxon>Pentapetalae</taxon>
        <taxon>rosids</taxon>
        <taxon>malvids</taxon>
        <taxon>Myrtales</taxon>
        <taxon>Lythraceae</taxon>
        <taxon>Trapa</taxon>
    </lineage>
</organism>
<feature type="compositionally biased region" description="Basic and acidic residues" evidence="1">
    <location>
        <begin position="213"/>
        <end position="228"/>
    </location>
</feature>
<feature type="compositionally biased region" description="Basic and acidic residues" evidence="1">
    <location>
        <begin position="735"/>
        <end position="745"/>
    </location>
</feature>
<dbReference type="GO" id="GO:0007623">
    <property type="term" value="P:circadian rhythm"/>
    <property type="evidence" value="ECO:0007669"/>
    <property type="project" value="InterPro"/>
</dbReference>
<proteinExistence type="predicted"/>
<feature type="region of interest" description="Disordered" evidence="1">
    <location>
        <begin position="627"/>
        <end position="655"/>
    </location>
</feature>
<accession>A0AAN7ME91</accession>
<dbReference type="PANTHER" id="PTHR33334">
    <property type="entry name" value="PROTEIN LNK1"/>
    <property type="match status" value="1"/>
</dbReference>
<feature type="region of interest" description="Disordered" evidence="1">
    <location>
        <begin position="330"/>
        <end position="383"/>
    </location>
</feature>
<gene>
    <name evidence="2" type="ORF">SAY86_013317</name>
</gene>
<feature type="compositionally biased region" description="Polar residues" evidence="1">
    <location>
        <begin position="203"/>
        <end position="212"/>
    </location>
</feature>
<feature type="compositionally biased region" description="Basic residues" evidence="1">
    <location>
        <begin position="365"/>
        <end position="377"/>
    </location>
</feature>
<keyword evidence="3" id="KW-1185">Reference proteome</keyword>
<feature type="region of interest" description="Disordered" evidence="1">
    <location>
        <begin position="694"/>
        <end position="769"/>
    </location>
</feature>
<dbReference type="EMBL" id="JAXQNO010000007">
    <property type="protein sequence ID" value="KAK4795323.1"/>
    <property type="molecule type" value="Genomic_DNA"/>
</dbReference>
<evidence type="ECO:0000313" key="2">
    <source>
        <dbReference type="EMBL" id="KAK4795323.1"/>
    </source>
</evidence>
<name>A0AAN7ME91_TRANT</name>
<dbReference type="InterPro" id="IPR039928">
    <property type="entry name" value="LNK"/>
</dbReference>
<dbReference type="AlphaFoldDB" id="A0AAN7ME91"/>
<feature type="compositionally biased region" description="Polar residues" evidence="1">
    <location>
        <begin position="720"/>
        <end position="734"/>
    </location>
</feature>
<comment type="caution">
    <text evidence="2">The sequence shown here is derived from an EMBL/GenBank/DDBJ whole genome shotgun (WGS) entry which is preliminary data.</text>
</comment>
<sequence>MKPTLFLSLPVTERNPGLLSPSSFSVLRLLLAAAVRFPLCVAVLAVDRCLLSRIIRHRHCDLLPGDLRCLEFYSIYVSQNHIIKSGVAVIWLDMFDWNDEEIANIIWGEDGEGDDHIVPLPGDSKDSCDKEQDQESAAKLTGLQTPVVKPSFGNAKLECSSTIDKKRRRSPEVSMHSWPDLSTSSFTKNVQGALTTELTNDLSETAQGVSEKTQPERDHQAFENPRDEDQNDFVGYGWENIGSFDDLERIFSQDEPLFGNVLSNADELWCPKDVTSSSLRSFSISGDSPDLVSEVITDASDILQVKIENEQQDDRSHNLLCAKLDDPPSLKEQGNFSPAGASAATSHLTADNRLTRNAYSDKVSRQKKHHKGQKKQGRKNEGRISTALYGAWSSTGNLSGQYEHHYQLAAPVTGLCVPSAMNQMAPLSIDSFQFQYMPNQYLQPHAYGNLLDPFPQSSSGSPTLQSGKLREQAMVQCEISPREINPLKRQIDSSDRPPTMTPQEKIEKLRRRQQMRAMLAIQKQQEQFNNQASSYSITQKCPIESQVQRLDGIDFGLDHMSALPPVDTSSAVEKDDSNTTSIAAVGYAAEESVLRRLQDIIGKLDSGTRLCIRDSLFRLAKSAVQRQYTSDTSSTNTRSKGETQGGPAEDNYADSRHVRMPDIETETNPIDRAVAHLLFHRPLESSVKHYGNLDSPISSKLPGESKTSDANNLFRGPRTEQGSSLQGPKSPQDNKQVDLLHKRSCLDTLEDTSNVGSRSDGAMEFEASQ</sequence>
<feature type="region of interest" description="Disordered" evidence="1">
    <location>
        <begin position="122"/>
        <end position="143"/>
    </location>
</feature>
<protein>
    <recommendedName>
        <fullName evidence="4">Protein LNK2</fullName>
    </recommendedName>
</protein>
<feature type="compositionally biased region" description="Basic and acidic residues" evidence="1">
    <location>
        <begin position="123"/>
        <end position="133"/>
    </location>
</feature>
<reference evidence="2 3" key="1">
    <citation type="journal article" date="2023" name="Hortic Res">
        <title>Pangenome of water caltrop reveals structural variations and asymmetric subgenome divergence after allopolyploidization.</title>
        <authorList>
            <person name="Zhang X."/>
            <person name="Chen Y."/>
            <person name="Wang L."/>
            <person name="Yuan Y."/>
            <person name="Fang M."/>
            <person name="Shi L."/>
            <person name="Lu R."/>
            <person name="Comes H.P."/>
            <person name="Ma Y."/>
            <person name="Chen Y."/>
            <person name="Huang G."/>
            <person name="Zhou Y."/>
            <person name="Zheng Z."/>
            <person name="Qiu Y."/>
        </authorList>
    </citation>
    <scope>NUCLEOTIDE SEQUENCE [LARGE SCALE GENOMIC DNA]</scope>
    <source>
        <strain evidence="2">F231</strain>
    </source>
</reference>
<dbReference type="Proteomes" id="UP001346149">
    <property type="component" value="Unassembled WGS sequence"/>
</dbReference>
<dbReference type="PANTHER" id="PTHR33334:SF5">
    <property type="entry name" value="PROTEIN LNK2"/>
    <property type="match status" value="1"/>
</dbReference>
<evidence type="ECO:0000256" key="1">
    <source>
        <dbReference type="SAM" id="MobiDB-lite"/>
    </source>
</evidence>
<feature type="compositionally biased region" description="Polar residues" evidence="1">
    <location>
        <begin position="627"/>
        <end position="638"/>
    </location>
</feature>
<feature type="region of interest" description="Disordered" evidence="1">
    <location>
        <begin position="203"/>
        <end position="232"/>
    </location>
</feature>
<evidence type="ECO:0000313" key="3">
    <source>
        <dbReference type="Proteomes" id="UP001346149"/>
    </source>
</evidence>
<dbReference type="GO" id="GO:0006355">
    <property type="term" value="P:regulation of DNA-templated transcription"/>
    <property type="evidence" value="ECO:0007669"/>
    <property type="project" value="InterPro"/>
</dbReference>
<evidence type="ECO:0008006" key="4">
    <source>
        <dbReference type="Google" id="ProtNLM"/>
    </source>
</evidence>